<dbReference type="InterPro" id="IPR008928">
    <property type="entry name" value="6-hairpin_glycosidase_sf"/>
</dbReference>
<dbReference type="PANTHER" id="PTHR33886:SF8">
    <property type="entry name" value="UNSATURATED RHAMNOGALACTURONAN HYDROLASE (EUROFUNG)"/>
    <property type="match status" value="1"/>
</dbReference>
<sequence>MNDLIVNGHSALDYAKMACDALMKKFAAEDLPPKGRFHYHQGVFLSGMQKTYLLSGEEKYYDYCKAWVDSIIDGDGNITKFDTTQLDDMQPGVLLYLLYSKTKDARYKKALDTLIPLIKDFPKNPEGGFWHKGRYPQQMWLDGLYMAGPICAEYAKTFDAPELFDLCAFQALLMEKKTKDEKTGLWYHAWDYAKVQPWANPENGHSPEFWGRSIGWVPVAIFEELDSFPEDHKDRAELIRAACDLLKAVVKYQDSESGLWYQVIDKGDRPENWLESSCTCLFVGAICKAVRNGYLDKSYLEYAKKGYEGIINRLRYDDEGYVIIDNICVGTGVGDYEHYCNRGTGENDLHGAGAFLIMSTEVAQAF</sequence>
<comment type="caution">
    <text evidence="2">The sequence shown here is derived from an EMBL/GenBank/DDBJ whole genome shotgun (WGS) entry which is preliminary data.</text>
</comment>
<dbReference type="Pfam" id="PF07470">
    <property type="entry name" value="Glyco_hydro_88"/>
    <property type="match status" value="1"/>
</dbReference>
<dbReference type="EMBL" id="DXIJ01000119">
    <property type="protein sequence ID" value="HIV86284.1"/>
    <property type="molecule type" value="Genomic_DNA"/>
</dbReference>
<evidence type="ECO:0000313" key="2">
    <source>
        <dbReference type="EMBL" id="HIV86284.1"/>
    </source>
</evidence>
<organism evidence="2 3">
    <name type="scientific">Candidatus Monoglobus merdigallinarum</name>
    <dbReference type="NCBI Taxonomy" id="2838698"/>
    <lineage>
        <taxon>Bacteria</taxon>
        <taxon>Bacillati</taxon>
        <taxon>Bacillota</taxon>
        <taxon>Clostridia</taxon>
        <taxon>Monoglobales</taxon>
        <taxon>Monoglobaceae</taxon>
        <taxon>Monoglobus</taxon>
    </lineage>
</organism>
<proteinExistence type="predicted"/>
<keyword evidence="1 2" id="KW-0378">Hydrolase</keyword>
<dbReference type="Proteomes" id="UP000824162">
    <property type="component" value="Unassembled WGS sequence"/>
</dbReference>
<dbReference type="GO" id="GO:0016787">
    <property type="term" value="F:hydrolase activity"/>
    <property type="evidence" value="ECO:0007669"/>
    <property type="project" value="UniProtKB-KW"/>
</dbReference>
<evidence type="ECO:0000313" key="3">
    <source>
        <dbReference type="Proteomes" id="UP000824162"/>
    </source>
</evidence>
<reference evidence="2" key="2">
    <citation type="submission" date="2021-04" db="EMBL/GenBank/DDBJ databases">
        <authorList>
            <person name="Gilroy R."/>
        </authorList>
    </citation>
    <scope>NUCLEOTIDE SEQUENCE</scope>
    <source>
        <strain evidence="2">5790</strain>
    </source>
</reference>
<gene>
    <name evidence="2" type="ORF">H9900_05685</name>
</gene>
<dbReference type="InterPro" id="IPR012341">
    <property type="entry name" value="6hp_glycosidase-like_sf"/>
</dbReference>
<evidence type="ECO:0000256" key="1">
    <source>
        <dbReference type="ARBA" id="ARBA00022801"/>
    </source>
</evidence>
<dbReference type="InterPro" id="IPR010905">
    <property type="entry name" value="Glyco_hydro_88"/>
</dbReference>
<dbReference type="AlphaFoldDB" id="A0A9D1TML2"/>
<accession>A0A9D1TML2</accession>
<dbReference type="PANTHER" id="PTHR33886">
    <property type="entry name" value="UNSATURATED RHAMNOGALACTURONAN HYDROLASE (EUROFUNG)"/>
    <property type="match status" value="1"/>
</dbReference>
<dbReference type="InterPro" id="IPR052043">
    <property type="entry name" value="PolySaccharide_Degr_Enz"/>
</dbReference>
<dbReference type="Gene3D" id="1.50.10.10">
    <property type="match status" value="1"/>
</dbReference>
<protein>
    <submittedName>
        <fullName evidence="2">Glycoside hydrolase family 88 protein</fullName>
    </submittedName>
</protein>
<reference evidence="2" key="1">
    <citation type="journal article" date="2021" name="PeerJ">
        <title>Extensive microbial diversity within the chicken gut microbiome revealed by metagenomics and culture.</title>
        <authorList>
            <person name="Gilroy R."/>
            <person name="Ravi A."/>
            <person name="Getino M."/>
            <person name="Pursley I."/>
            <person name="Horton D.L."/>
            <person name="Alikhan N.F."/>
            <person name="Baker D."/>
            <person name="Gharbi K."/>
            <person name="Hall N."/>
            <person name="Watson M."/>
            <person name="Adriaenssens E.M."/>
            <person name="Foster-Nyarko E."/>
            <person name="Jarju S."/>
            <person name="Secka A."/>
            <person name="Antonio M."/>
            <person name="Oren A."/>
            <person name="Chaudhuri R.R."/>
            <person name="La Ragione R."/>
            <person name="Hildebrand F."/>
            <person name="Pallen M.J."/>
        </authorList>
    </citation>
    <scope>NUCLEOTIDE SEQUENCE</scope>
    <source>
        <strain evidence="2">5790</strain>
    </source>
</reference>
<dbReference type="GO" id="GO:0005975">
    <property type="term" value="P:carbohydrate metabolic process"/>
    <property type="evidence" value="ECO:0007669"/>
    <property type="project" value="InterPro"/>
</dbReference>
<dbReference type="SUPFAM" id="SSF48208">
    <property type="entry name" value="Six-hairpin glycosidases"/>
    <property type="match status" value="1"/>
</dbReference>
<name>A0A9D1TML2_9FIRM</name>